<evidence type="ECO:0000313" key="2">
    <source>
        <dbReference type="EMBL" id="KFN11505.1"/>
    </source>
</evidence>
<reference evidence="2 3" key="1">
    <citation type="submission" date="2014-04" db="EMBL/GenBank/DDBJ databases">
        <authorList>
            <person name="Bishop-Lilly K.A."/>
            <person name="Broomall S.M."/>
            <person name="Chain P.S."/>
            <person name="Chertkov O."/>
            <person name="Coyne S.R."/>
            <person name="Daligault H.E."/>
            <person name="Davenport K.W."/>
            <person name="Erkkila T."/>
            <person name="Frey K.G."/>
            <person name="Gibbons H.S."/>
            <person name="Gu W."/>
            <person name="Jaissle J."/>
            <person name="Johnson S.L."/>
            <person name="Koroleva G.I."/>
            <person name="Ladner J.T."/>
            <person name="Lo C.-C."/>
            <person name="Minogue T.D."/>
            <person name="Munk C."/>
            <person name="Palacios G.F."/>
            <person name="Redden C.L."/>
            <person name="Rosenzweig C.N."/>
            <person name="Scholz M.B."/>
            <person name="Teshima H."/>
            <person name="Xu Y."/>
        </authorList>
    </citation>
    <scope>NUCLEOTIDE SEQUENCE [LARGE SCALE GENOMIC DNA]</scope>
    <source>
        <strain evidence="2 3">8244</strain>
    </source>
</reference>
<dbReference type="InterPro" id="IPR011037">
    <property type="entry name" value="Pyrv_Knase-like_insert_dom_sf"/>
</dbReference>
<name>A0A090ZMM8_PAEMA</name>
<comment type="caution">
    <text evidence="2">The sequence shown here is derived from an EMBL/GenBank/DDBJ whole genome shotgun (WGS) entry which is preliminary data.</text>
</comment>
<dbReference type="GO" id="GO:0030170">
    <property type="term" value="F:pyridoxal phosphate binding"/>
    <property type="evidence" value="ECO:0007669"/>
    <property type="project" value="InterPro"/>
</dbReference>
<dbReference type="PATRIC" id="fig|44252.3.peg.530"/>
<dbReference type="Pfam" id="PF03473">
    <property type="entry name" value="MOSC"/>
    <property type="match status" value="1"/>
</dbReference>
<evidence type="ECO:0000313" key="3">
    <source>
        <dbReference type="Proteomes" id="UP000029278"/>
    </source>
</evidence>
<dbReference type="GeneID" id="77009911"/>
<dbReference type="STRING" id="44252.DJ90_3721"/>
<dbReference type="InterPro" id="IPR005163">
    <property type="entry name" value="Tri_helical_YiiM-like"/>
</dbReference>
<keyword evidence="3" id="KW-1185">Reference proteome</keyword>
<dbReference type="SUPFAM" id="SSF50800">
    <property type="entry name" value="PK beta-barrel domain-like"/>
    <property type="match status" value="1"/>
</dbReference>
<dbReference type="GO" id="GO:0003824">
    <property type="term" value="F:catalytic activity"/>
    <property type="evidence" value="ECO:0007669"/>
    <property type="project" value="InterPro"/>
</dbReference>
<organism evidence="2 3">
    <name type="scientific">Paenibacillus macerans</name>
    <name type="common">Bacillus macerans</name>
    <dbReference type="NCBI Taxonomy" id="44252"/>
    <lineage>
        <taxon>Bacteria</taxon>
        <taxon>Bacillati</taxon>
        <taxon>Bacillota</taxon>
        <taxon>Bacilli</taxon>
        <taxon>Bacillales</taxon>
        <taxon>Paenibacillaceae</taxon>
        <taxon>Paenibacillus</taxon>
    </lineage>
</organism>
<dbReference type="InterPro" id="IPR005302">
    <property type="entry name" value="MoCF_Sase_C"/>
</dbReference>
<dbReference type="Pfam" id="PF03475">
    <property type="entry name" value="YiiM_3-alpha"/>
    <property type="match status" value="1"/>
</dbReference>
<dbReference type="PANTHER" id="PTHR30212:SF4">
    <property type="entry name" value="MOSC DOMAIN-CONTAINING PROTEIN"/>
    <property type="match status" value="1"/>
</dbReference>
<dbReference type="PANTHER" id="PTHR30212">
    <property type="entry name" value="PROTEIN YIIM"/>
    <property type="match status" value="1"/>
</dbReference>
<gene>
    <name evidence="2" type="ORF">DJ90_3721</name>
</gene>
<dbReference type="Proteomes" id="UP000029278">
    <property type="component" value="Unassembled WGS sequence"/>
</dbReference>
<feature type="domain" description="MOSC" evidence="1">
    <location>
        <begin position="36"/>
        <end position="170"/>
    </location>
</feature>
<dbReference type="InterPro" id="IPR052353">
    <property type="entry name" value="Benzoxazolinone_Detox_Enz"/>
</dbReference>
<dbReference type="Gene3D" id="2.40.33.20">
    <property type="entry name" value="PK beta-barrel domain-like"/>
    <property type="match status" value="1"/>
</dbReference>
<dbReference type="RefSeq" id="WP_230877180.1">
    <property type="nucleotide sequence ID" value="NZ_CP086393.1"/>
</dbReference>
<dbReference type="PROSITE" id="PS51340">
    <property type="entry name" value="MOSC"/>
    <property type="match status" value="1"/>
</dbReference>
<evidence type="ECO:0000259" key="1">
    <source>
        <dbReference type="PROSITE" id="PS51340"/>
    </source>
</evidence>
<protein>
    <submittedName>
        <fullName evidence="2">MOSC domain protein</fullName>
    </submittedName>
</protein>
<dbReference type="HOGENOM" id="CLU_082566_1_0_9"/>
<proteinExistence type="predicted"/>
<dbReference type="AlphaFoldDB" id="A0A090ZMM8"/>
<accession>A0A090ZMM8</accession>
<dbReference type="GO" id="GO:0030151">
    <property type="term" value="F:molybdenum ion binding"/>
    <property type="evidence" value="ECO:0007669"/>
    <property type="project" value="InterPro"/>
</dbReference>
<dbReference type="EMBL" id="JMQA01000008">
    <property type="protein sequence ID" value="KFN11505.1"/>
    <property type="molecule type" value="Genomic_DNA"/>
</dbReference>
<sequence>MTEQMTEQMMVRSINVGKPVQVEHHGKEIATGIYKTPVSGPLYLSAMNFAGDGQADLVHHGGTDKAVCVYPFERYAYWERELGKTLAFGAFGENLTTEGMLEDDICIGDMFRLGEAVVQVSQPRQPCFKLGVKHGMPELPLKVQQTGYTGYYFRVVQEGQVVPGDSLILTERHPAGVTLSFANRIMFLDKENADGLKRILEVDALSASWRETLTVRLQRAEA</sequence>